<dbReference type="Pfam" id="PF00646">
    <property type="entry name" value="F-box"/>
    <property type="match status" value="1"/>
</dbReference>
<evidence type="ECO:0000313" key="3">
    <source>
        <dbReference type="EMBL" id="OCK84905.1"/>
    </source>
</evidence>
<reference evidence="3 4" key="1">
    <citation type="journal article" date="2016" name="Nat. Commun.">
        <title>Ectomycorrhizal ecology is imprinted in the genome of the dominant symbiotic fungus Cenococcum geophilum.</title>
        <authorList>
            <consortium name="DOE Joint Genome Institute"/>
            <person name="Peter M."/>
            <person name="Kohler A."/>
            <person name="Ohm R.A."/>
            <person name="Kuo A."/>
            <person name="Krutzmann J."/>
            <person name="Morin E."/>
            <person name="Arend M."/>
            <person name="Barry K.W."/>
            <person name="Binder M."/>
            <person name="Choi C."/>
            <person name="Clum A."/>
            <person name="Copeland A."/>
            <person name="Grisel N."/>
            <person name="Haridas S."/>
            <person name="Kipfer T."/>
            <person name="LaButti K."/>
            <person name="Lindquist E."/>
            <person name="Lipzen A."/>
            <person name="Maire R."/>
            <person name="Meier B."/>
            <person name="Mihaltcheva S."/>
            <person name="Molinier V."/>
            <person name="Murat C."/>
            <person name="Poggeler S."/>
            <person name="Quandt C.A."/>
            <person name="Sperisen C."/>
            <person name="Tritt A."/>
            <person name="Tisserant E."/>
            <person name="Crous P.W."/>
            <person name="Henrissat B."/>
            <person name="Nehls U."/>
            <person name="Egli S."/>
            <person name="Spatafora J.W."/>
            <person name="Grigoriev I.V."/>
            <person name="Martin F.M."/>
        </authorList>
    </citation>
    <scope>NUCLEOTIDE SEQUENCE [LARGE SCALE GENOMIC DNA]</scope>
    <source>
        <strain evidence="3 4">CBS 459.81</strain>
    </source>
</reference>
<dbReference type="Proteomes" id="UP000250266">
    <property type="component" value="Unassembled WGS sequence"/>
</dbReference>
<accession>A0A8E2JJG5</accession>
<feature type="region of interest" description="Disordered" evidence="1">
    <location>
        <begin position="393"/>
        <end position="413"/>
    </location>
</feature>
<dbReference type="OrthoDB" id="5396937at2759"/>
<dbReference type="EMBL" id="KV744828">
    <property type="protein sequence ID" value="OCK84905.1"/>
    <property type="molecule type" value="Genomic_DNA"/>
</dbReference>
<gene>
    <name evidence="3" type="ORF">K432DRAFT_422219</name>
</gene>
<dbReference type="CDD" id="cd09917">
    <property type="entry name" value="F-box_SF"/>
    <property type="match status" value="1"/>
</dbReference>
<dbReference type="InterPro" id="IPR001810">
    <property type="entry name" value="F-box_dom"/>
</dbReference>
<evidence type="ECO:0000313" key="4">
    <source>
        <dbReference type="Proteomes" id="UP000250266"/>
    </source>
</evidence>
<name>A0A8E2JJG5_9PEZI</name>
<organism evidence="3 4">
    <name type="scientific">Lepidopterella palustris CBS 459.81</name>
    <dbReference type="NCBI Taxonomy" id="1314670"/>
    <lineage>
        <taxon>Eukaryota</taxon>
        <taxon>Fungi</taxon>
        <taxon>Dikarya</taxon>
        <taxon>Ascomycota</taxon>
        <taxon>Pezizomycotina</taxon>
        <taxon>Dothideomycetes</taxon>
        <taxon>Pleosporomycetidae</taxon>
        <taxon>Mytilinidiales</taxon>
        <taxon>Argynnaceae</taxon>
        <taxon>Lepidopterella</taxon>
    </lineage>
</organism>
<protein>
    <recommendedName>
        <fullName evidence="2">F-box domain-containing protein</fullName>
    </recommendedName>
</protein>
<sequence>MTTGSVASSSGGYKKRSSISRAAESFQSILVAPFRSGEKKVKANSTEVTQSSSASFGSFFRLPIELHVQILCELSISDILALRRTSRAFNGLVSICQSPLVRFWAKHKLGSLHTSLYPPPPPNQAELHYLLAMRRRHIASIRLTRHLVNYVLRGTLKHTSARQRKVWISVYDKMIPLVFAVDYFLDEHRRVVLKRDVNVGQLGTGYGICHGPAITEEEKGIIGKYDPQMRLQYFYMYCFILQVLKRKLRPPTYVGSVEKIARGWVATPASSEDIAFVLVMGGVDQVAKLLACKNYNDRRKALDSFIKSFSPIENASWREVWNDLDVESAKITLEDIPRACIGVTKLEFIWESLMMELMAPKSSAYTEAEKAKFAEVRGWKRFVNELMGYDVLRGRPNGDDSEAQSEAEHGQEE</sequence>
<proteinExistence type="predicted"/>
<feature type="domain" description="F-box" evidence="2">
    <location>
        <begin position="56"/>
        <end position="107"/>
    </location>
</feature>
<dbReference type="SUPFAM" id="SSF81383">
    <property type="entry name" value="F-box domain"/>
    <property type="match status" value="1"/>
</dbReference>
<evidence type="ECO:0000259" key="2">
    <source>
        <dbReference type="PROSITE" id="PS50181"/>
    </source>
</evidence>
<evidence type="ECO:0000256" key="1">
    <source>
        <dbReference type="SAM" id="MobiDB-lite"/>
    </source>
</evidence>
<dbReference type="PROSITE" id="PS50181">
    <property type="entry name" value="FBOX"/>
    <property type="match status" value="1"/>
</dbReference>
<dbReference type="SMART" id="SM00256">
    <property type="entry name" value="FBOX"/>
    <property type="match status" value="1"/>
</dbReference>
<keyword evidence="4" id="KW-1185">Reference proteome</keyword>
<dbReference type="InterPro" id="IPR036047">
    <property type="entry name" value="F-box-like_dom_sf"/>
</dbReference>
<dbReference type="AlphaFoldDB" id="A0A8E2JJG5"/>